<reference evidence="2 3" key="1">
    <citation type="journal article" date="2022" name="G3 (Bethesda)">
        <title>Enemy or ally: a genomic approach to elucidate the lifestyle of Phyllosticta citrichinaensis.</title>
        <authorList>
            <person name="Buijs V.A."/>
            <person name="Groenewald J.Z."/>
            <person name="Haridas S."/>
            <person name="LaButti K.M."/>
            <person name="Lipzen A."/>
            <person name="Martin F.M."/>
            <person name="Barry K."/>
            <person name="Grigoriev I.V."/>
            <person name="Crous P.W."/>
            <person name="Seidl M.F."/>
        </authorList>
    </citation>
    <scope>NUCLEOTIDE SEQUENCE [LARGE SCALE GENOMIC DNA]</scope>
    <source>
        <strain evidence="2 3">CBS 129764</strain>
    </source>
</reference>
<comment type="caution">
    <text evidence="2">The sequence shown here is derived from an EMBL/GenBank/DDBJ whole genome shotgun (WGS) entry which is preliminary data.</text>
</comment>
<feature type="chain" id="PRO_5046191630" description="Secreted protein" evidence="1">
    <location>
        <begin position="24"/>
        <end position="90"/>
    </location>
</feature>
<protein>
    <recommendedName>
        <fullName evidence="4">Secreted protein</fullName>
    </recommendedName>
</protein>
<keyword evidence="1" id="KW-0732">Signal</keyword>
<evidence type="ECO:0000313" key="2">
    <source>
        <dbReference type="EMBL" id="KAK8177993.1"/>
    </source>
</evidence>
<accession>A0ABR1Y7X3</accession>
<feature type="signal peptide" evidence="1">
    <location>
        <begin position="1"/>
        <end position="23"/>
    </location>
</feature>
<keyword evidence="3" id="KW-1185">Reference proteome</keyword>
<evidence type="ECO:0008006" key="4">
    <source>
        <dbReference type="Google" id="ProtNLM"/>
    </source>
</evidence>
<proteinExistence type="predicted"/>
<evidence type="ECO:0000256" key="1">
    <source>
        <dbReference type="SAM" id="SignalP"/>
    </source>
</evidence>
<sequence>MIPPRPASIISLFFTFLLPFLLPLPFRPSFPFSASSFCFLRAAASSISSSSITAFAYARLAASYAARASTYAALTAWSSGAAHRARRAAS</sequence>
<name>A0ABR1Y7X3_9PEZI</name>
<dbReference type="Proteomes" id="UP001456524">
    <property type="component" value="Unassembled WGS sequence"/>
</dbReference>
<evidence type="ECO:0000313" key="3">
    <source>
        <dbReference type="Proteomes" id="UP001456524"/>
    </source>
</evidence>
<dbReference type="EMBL" id="JBBWUH010000001">
    <property type="protein sequence ID" value="KAK8177993.1"/>
    <property type="molecule type" value="Genomic_DNA"/>
</dbReference>
<gene>
    <name evidence="2" type="ORF">IWX90DRAFT_422466</name>
</gene>
<organism evidence="2 3">
    <name type="scientific">Phyllosticta citrichinensis</name>
    <dbReference type="NCBI Taxonomy" id="1130410"/>
    <lineage>
        <taxon>Eukaryota</taxon>
        <taxon>Fungi</taxon>
        <taxon>Dikarya</taxon>
        <taxon>Ascomycota</taxon>
        <taxon>Pezizomycotina</taxon>
        <taxon>Dothideomycetes</taxon>
        <taxon>Dothideomycetes incertae sedis</taxon>
        <taxon>Botryosphaeriales</taxon>
        <taxon>Phyllostictaceae</taxon>
        <taxon>Phyllosticta</taxon>
    </lineage>
</organism>